<accession>A0A3P6UC86</accession>
<dbReference type="OrthoDB" id="27917at2759"/>
<evidence type="ECO:0000313" key="2">
    <source>
        <dbReference type="Proteomes" id="UP000281553"/>
    </source>
</evidence>
<protein>
    <submittedName>
        <fullName evidence="1">Uncharacterized protein</fullName>
    </submittedName>
</protein>
<evidence type="ECO:0000313" key="1">
    <source>
        <dbReference type="EMBL" id="VDK89270.1"/>
    </source>
</evidence>
<keyword evidence="2" id="KW-1185">Reference proteome</keyword>
<reference evidence="1 2" key="1">
    <citation type="submission" date="2018-11" db="EMBL/GenBank/DDBJ databases">
        <authorList>
            <consortium name="Pathogen Informatics"/>
        </authorList>
    </citation>
    <scope>NUCLEOTIDE SEQUENCE [LARGE SCALE GENOMIC DNA]</scope>
</reference>
<dbReference type="Proteomes" id="UP000281553">
    <property type="component" value="Unassembled WGS sequence"/>
</dbReference>
<name>A0A3P6UC86_DIBLA</name>
<dbReference type="AlphaFoldDB" id="A0A3P6UC86"/>
<organism evidence="1 2">
    <name type="scientific">Dibothriocephalus latus</name>
    <name type="common">Fish tapeworm</name>
    <name type="synonym">Diphyllobothrium latum</name>
    <dbReference type="NCBI Taxonomy" id="60516"/>
    <lineage>
        <taxon>Eukaryota</taxon>
        <taxon>Metazoa</taxon>
        <taxon>Spiralia</taxon>
        <taxon>Lophotrochozoa</taxon>
        <taxon>Platyhelminthes</taxon>
        <taxon>Cestoda</taxon>
        <taxon>Eucestoda</taxon>
        <taxon>Diphyllobothriidea</taxon>
        <taxon>Diphyllobothriidae</taxon>
        <taxon>Dibothriocephalus</taxon>
    </lineage>
</organism>
<dbReference type="EMBL" id="UYRU01045332">
    <property type="protein sequence ID" value="VDK89270.1"/>
    <property type="molecule type" value="Genomic_DNA"/>
</dbReference>
<proteinExistence type="predicted"/>
<gene>
    <name evidence="1" type="ORF">DILT_LOCUS4359</name>
</gene>
<sequence length="118" mass="13746">MINLRQIYDEFDAHIYVESVPMVGIKSGLGSTFNRCREMRFPLIFIDRDSVANALAGMHDTHTLAFDSKADSITARIRTWSTNLYARLHEDYETKRTQERITEINCFIDFLHSELDNL</sequence>